<dbReference type="Proteomes" id="UP000749293">
    <property type="component" value="Unassembled WGS sequence"/>
</dbReference>
<dbReference type="EMBL" id="JAANYQ010000013">
    <property type="protein sequence ID" value="KAF4121265.1"/>
    <property type="molecule type" value="Genomic_DNA"/>
</dbReference>
<name>A0A9P5D2Y7_9HYPO</name>
<dbReference type="GeneID" id="55968457"/>
<organism evidence="2 3">
    <name type="scientific">Geosmithia morbida</name>
    <dbReference type="NCBI Taxonomy" id="1094350"/>
    <lineage>
        <taxon>Eukaryota</taxon>
        <taxon>Fungi</taxon>
        <taxon>Dikarya</taxon>
        <taxon>Ascomycota</taxon>
        <taxon>Pezizomycotina</taxon>
        <taxon>Sordariomycetes</taxon>
        <taxon>Hypocreomycetidae</taxon>
        <taxon>Hypocreales</taxon>
        <taxon>Bionectriaceae</taxon>
        <taxon>Geosmithia</taxon>
    </lineage>
</organism>
<protein>
    <submittedName>
        <fullName evidence="2">Fungal Zn(2)-Cys(6) binuclear cluster domain</fullName>
    </submittedName>
</protein>
<proteinExistence type="predicted"/>
<accession>A0A9P5D2Y7</accession>
<sequence>MVGVPGKYKGCETCRRRRVKVRLLSPSPPPPPPPLPTSKRRTFDLSNGQLTSKTSSQCTNERPYCQKCITSGRECEGYERERVFITGTPESKGRVASHPRRSPTASSSSSKTRLHLKPGSSSTPELSPEPSEPSDMSAARFTHQQLAPVQPFKPAWEDYTTMSTSHGEVPVLMVALQVPLAGVALSPQLDVNGHDDFRIDLPAYSPRETPITGASFFSTSARCLVHIADSYASSPSAAGNMCAFLFEPALGTTHDADVGDMQRLGPQGFTSFPDHHFFARVYRPMAVNKQVGSALMNRRATFLSDSAWKTTPWSKHPKSLLDRLLDITAQIPWLLEKLDQISTLPATLPRWHQAQGLLQTCLMLEGQFSQWLELANQGSGDMDQPPNYWLNMMDDDPSSQAAGIPFSPAYAFKDGVTATAFLYYWMSRIIFHRCVQGLYAVVFHPIMDTYPQMWAELPPSLQTTDWSVFQRVPELAGHLCRGLDAALEATVQPDLLVGPMSVALNFYRDINAESQDGLLEILWLEGFRTRLVEKGRYVATVLQGSSWFELARF</sequence>
<feature type="compositionally biased region" description="Pro residues" evidence="1">
    <location>
        <begin position="26"/>
        <end position="36"/>
    </location>
</feature>
<dbReference type="InterPro" id="IPR053178">
    <property type="entry name" value="Osmoadaptation_assoc"/>
</dbReference>
<dbReference type="AlphaFoldDB" id="A0A9P5D2Y7"/>
<dbReference type="PANTHER" id="PTHR38111">
    <property type="entry name" value="ZN(2)-C6 FUNGAL-TYPE DOMAIN-CONTAINING PROTEIN-RELATED"/>
    <property type="match status" value="1"/>
</dbReference>
<feature type="compositionally biased region" description="Polar residues" evidence="1">
    <location>
        <begin position="44"/>
        <end position="57"/>
    </location>
</feature>
<evidence type="ECO:0000313" key="3">
    <source>
        <dbReference type="Proteomes" id="UP000749293"/>
    </source>
</evidence>
<dbReference type="RefSeq" id="XP_035319917.1">
    <property type="nucleotide sequence ID" value="XM_035464207.1"/>
</dbReference>
<dbReference type="OrthoDB" id="3145928at2759"/>
<gene>
    <name evidence="2" type="ORF">GMORB2_2227</name>
</gene>
<comment type="caution">
    <text evidence="2">The sequence shown here is derived from an EMBL/GenBank/DDBJ whole genome shotgun (WGS) entry which is preliminary data.</text>
</comment>
<feature type="compositionally biased region" description="Low complexity" evidence="1">
    <location>
        <begin position="102"/>
        <end position="129"/>
    </location>
</feature>
<dbReference type="InterPro" id="IPR036864">
    <property type="entry name" value="Zn2-C6_fun-type_DNA-bd_sf"/>
</dbReference>
<dbReference type="Gene3D" id="4.10.240.10">
    <property type="entry name" value="Zn(2)-C6 fungal-type DNA-binding domain"/>
    <property type="match status" value="1"/>
</dbReference>
<dbReference type="PANTHER" id="PTHR38111:SF9">
    <property type="entry name" value="ZN(2)-C6 FUNGAL-TYPE DOMAIN-CONTAINING PROTEIN"/>
    <property type="match status" value="1"/>
</dbReference>
<feature type="region of interest" description="Disordered" evidence="1">
    <location>
        <begin position="86"/>
        <end position="137"/>
    </location>
</feature>
<keyword evidence="3" id="KW-1185">Reference proteome</keyword>
<reference evidence="2" key="1">
    <citation type="submission" date="2020-03" db="EMBL/GenBank/DDBJ databases">
        <title>Site-based positive gene gene selection in Geosmithia morbida across the United States reveals a broad range of putative effectors and factors for local host and environmental adapation.</title>
        <authorList>
            <person name="Onufrak A."/>
            <person name="Murdoch R.W."/>
            <person name="Gazis R."/>
            <person name="Huff M."/>
            <person name="Staton M."/>
            <person name="Klingeman W."/>
            <person name="Hadziabdic D."/>
        </authorList>
    </citation>
    <scope>NUCLEOTIDE SEQUENCE</scope>
    <source>
        <strain evidence="2">1262</strain>
    </source>
</reference>
<evidence type="ECO:0000313" key="2">
    <source>
        <dbReference type="EMBL" id="KAF4121265.1"/>
    </source>
</evidence>
<evidence type="ECO:0000256" key="1">
    <source>
        <dbReference type="SAM" id="MobiDB-lite"/>
    </source>
</evidence>
<dbReference type="GO" id="GO:0008270">
    <property type="term" value="F:zinc ion binding"/>
    <property type="evidence" value="ECO:0007669"/>
    <property type="project" value="InterPro"/>
</dbReference>
<feature type="region of interest" description="Disordered" evidence="1">
    <location>
        <begin position="20"/>
        <end position="57"/>
    </location>
</feature>
<dbReference type="GO" id="GO:0000981">
    <property type="term" value="F:DNA-binding transcription factor activity, RNA polymerase II-specific"/>
    <property type="evidence" value="ECO:0007669"/>
    <property type="project" value="InterPro"/>
</dbReference>